<proteinExistence type="predicted"/>
<evidence type="ECO:0000313" key="2">
    <source>
        <dbReference type="EMBL" id="GGD81718.1"/>
    </source>
</evidence>
<dbReference type="OrthoDB" id="8613119at2"/>
<comment type="caution">
    <text evidence="3">The sequence shown here is derived from an EMBL/GenBank/DDBJ whole genome shotgun (WGS) entry which is preliminary data.</text>
</comment>
<reference evidence="2" key="4">
    <citation type="submission" date="2024-05" db="EMBL/GenBank/DDBJ databases">
        <authorList>
            <person name="Sun Q."/>
            <person name="Zhou Y."/>
        </authorList>
    </citation>
    <scope>NUCLEOTIDE SEQUENCE</scope>
    <source>
        <strain evidence="2">CGMCC 1.11013</strain>
    </source>
</reference>
<dbReference type="InterPro" id="IPR047914">
    <property type="entry name" value="TagK-like_C"/>
</dbReference>
<dbReference type="NCBIfam" id="NF033419">
    <property type="entry name" value="T6SS_TagK_dom"/>
    <property type="match status" value="1"/>
</dbReference>
<feature type="region of interest" description="Disordered" evidence="1">
    <location>
        <begin position="198"/>
        <end position="224"/>
    </location>
</feature>
<accession>A0A069P783</accession>
<evidence type="ECO:0000313" key="3">
    <source>
        <dbReference type="EMBL" id="KDR35734.1"/>
    </source>
</evidence>
<dbReference type="Proteomes" id="UP000027439">
    <property type="component" value="Unassembled WGS sequence"/>
</dbReference>
<evidence type="ECO:0000313" key="4">
    <source>
        <dbReference type="Proteomes" id="UP000027439"/>
    </source>
</evidence>
<dbReference type="eggNOG" id="ENOG5030VXW">
    <property type="taxonomic scope" value="Bacteria"/>
</dbReference>
<dbReference type="RefSeq" id="WP_035962458.1">
    <property type="nucleotide sequence ID" value="NZ_BMEG01000007.1"/>
</dbReference>
<evidence type="ECO:0000256" key="1">
    <source>
        <dbReference type="SAM" id="MobiDB-lite"/>
    </source>
</evidence>
<dbReference type="Proteomes" id="UP000597138">
    <property type="component" value="Unassembled WGS sequence"/>
</dbReference>
<gene>
    <name evidence="3" type="ORF">BG57_27010</name>
    <name evidence="2" type="ORF">GCM10010985_40210</name>
</gene>
<keyword evidence="5" id="KW-1185">Reference proteome</keyword>
<reference evidence="3 4" key="2">
    <citation type="submission" date="2014-03" db="EMBL/GenBank/DDBJ databases">
        <title>Draft Genome Sequences of Four Burkholderia Strains.</title>
        <authorList>
            <person name="Liu X.Y."/>
            <person name="Li C.X."/>
            <person name="Xu J.H."/>
        </authorList>
    </citation>
    <scope>NUCLEOTIDE SEQUENCE [LARGE SCALE GENOMIC DNA]</scope>
    <source>
        <strain evidence="3 4">R27</strain>
    </source>
</reference>
<reference evidence="5" key="3">
    <citation type="journal article" date="2019" name="Int. J. Syst. Evol. Microbiol.">
        <title>The Global Catalogue of Microorganisms (GCM) 10K type strain sequencing project: providing services to taxonomists for standard genome sequencing and annotation.</title>
        <authorList>
            <consortium name="The Broad Institute Genomics Platform"/>
            <consortium name="The Broad Institute Genome Sequencing Center for Infectious Disease"/>
            <person name="Wu L."/>
            <person name="Ma J."/>
        </authorList>
    </citation>
    <scope>NUCLEOTIDE SEQUENCE [LARGE SCALE GENOMIC DNA]</scope>
    <source>
        <strain evidence="5">CGMCC 1.11013</strain>
    </source>
</reference>
<sequence>MKLARLFRASPSDEPRIEPRDRQAPAGPANQEAASGFDGRGARADSSAYADSLVLDLIGGIADASSARFTVKTGDDTASTATDALFGSLYEQYCQALDSPLTPRADTWVPAPGGEDLSYGEQHQTRSRWGDETISPIADVLGDIYNLEQAFGPMFGHSSHSAAASDDVPEVLRLFAPPEYGAALSRKPGPILPSLVRREHHTLSIDSPVRPLNTPHSREQEPTQ</sequence>
<feature type="region of interest" description="Disordered" evidence="1">
    <location>
        <begin position="1"/>
        <end position="43"/>
    </location>
</feature>
<dbReference type="EMBL" id="JFHE01000006">
    <property type="protein sequence ID" value="KDR35734.1"/>
    <property type="molecule type" value="Genomic_DNA"/>
</dbReference>
<dbReference type="STRING" id="1071679.BG57_27010"/>
<feature type="compositionally biased region" description="Basic and acidic residues" evidence="1">
    <location>
        <begin position="11"/>
        <end position="23"/>
    </location>
</feature>
<dbReference type="AlphaFoldDB" id="A0A069P783"/>
<protein>
    <recommendedName>
        <fullName evidence="6">TagK domain-containing protein</fullName>
    </recommendedName>
</protein>
<evidence type="ECO:0008006" key="6">
    <source>
        <dbReference type="Google" id="ProtNLM"/>
    </source>
</evidence>
<reference evidence="2" key="1">
    <citation type="journal article" date="2014" name="Int. J. Syst. Evol. Microbiol.">
        <title>Complete genome of a new Firmicutes species belonging to the dominant human colonic microbiota ('Ruminococcus bicirculans') reveals two chromosomes and a selective capacity to utilize plant glucans.</title>
        <authorList>
            <consortium name="NISC Comparative Sequencing Program"/>
            <person name="Wegmann U."/>
            <person name="Louis P."/>
            <person name="Goesmann A."/>
            <person name="Henrissat B."/>
            <person name="Duncan S.H."/>
            <person name="Flint H.J."/>
        </authorList>
    </citation>
    <scope>NUCLEOTIDE SEQUENCE</scope>
    <source>
        <strain evidence="2">CGMCC 1.11013</strain>
    </source>
</reference>
<dbReference type="EMBL" id="BMEG01000007">
    <property type="protein sequence ID" value="GGD81718.1"/>
    <property type="molecule type" value="Genomic_DNA"/>
</dbReference>
<name>A0A069P783_9BURK</name>
<evidence type="ECO:0000313" key="5">
    <source>
        <dbReference type="Proteomes" id="UP000597138"/>
    </source>
</evidence>
<organism evidence="3 4">
    <name type="scientific">Caballeronia grimmiae</name>
    <dbReference type="NCBI Taxonomy" id="1071679"/>
    <lineage>
        <taxon>Bacteria</taxon>
        <taxon>Pseudomonadati</taxon>
        <taxon>Pseudomonadota</taxon>
        <taxon>Betaproteobacteria</taxon>
        <taxon>Burkholderiales</taxon>
        <taxon>Burkholderiaceae</taxon>
        <taxon>Caballeronia</taxon>
    </lineage>
</organism>